<feature type="compositionally biased region" description="Polar residues" evidence="1">
    <location>
        <begin position="85"/>
        <end position="94"/>
    </location>
</feature>
<keyword evidence="4" id="KW-1185">Reference proteome</keyword>
<accession>A0A2K1J1L1</accession>
<feature type="region of interest" description="Disordered" evidence="1">
    <location>
        <begin position="69"/>
        <end position="169"/>
    </location>
</feature>
<reference evidence="3" key="3">
    <citation type="submission" date="2020-12" db="UniProtKB">
        <authorList>
            <consortium name="EnsemblPlants"/>
        </authorList>
    </citation>
    <scope>IDENTIFICATION</scope>
</reference>
<dbReference type="Gramene" id="Pp3c18_19050V3.1">
    <property type="protein sequence ID" value="PAC:32981153.CDS.1"/>
    <property type="gene ID" value="Pp3c18_19050"/>
</dbReference>
<reference evidence="2 4" key="1">
    <citation type="journal article" date="2008" name="Science">
        <title>The Physcomitrella genome reveals evolutionary insights into the conquest of land by plants.</title>
        <authorList>
            <person name="Rensing S."/>
            <person name="Lang D."/>
            <person name="Zimmer A."/>
            <person name="Terry A."/>
            <person name="Salamov A."/>
            <person name="Shapiro H."/>
            <person name="Nishiyama T."/>
            <person name="Perroud P.-F."/>
            <person name="Lindquist E."/>
            <person name="Kamisugi Y."/>
            <person name="Tanahashi T."/>
            <person name="Sakakibara K."/>
            <person name="Fujita T."/>
            <person name="Oishi K."/>
            <person name="Shin-I T."/>
            <person name="Kuroki Y."/>
            <person name="Toyoda A."/>
            <person name="Suzuki Y."/>
            <person name="Hashimoto A."/>
            <person name="Yamaguchi K."/>
            <person name="Sugano A."/>
            <person name="Kohara Y."/>
            <person name="Fujiyama A."/>
            <person name="Anterola A."/>
            <person name="Aoki S."/>
            <person name="Ashton N."/>
            <person name="Barbazuk W.B."/>
            <person name="Barker E."/>
            <person name="Bennetzen J."/>
            <person name="Bezanilla M."/>
            <person name="Blankenship R."/>
            <person name="Cho S.H."/>
            <person name="Dutcher S."/>
            <person name="Estelle M."/>
            <person name="Fawcett J.A."/>
            <person name="Gundlach H."/>
            <person name="Hanada K."/>
            <person name="Heyl A."/>
            <person name="Hicks K.A."/>
            <person name="Hugh J."/>
            <person name="Lohr M."/>
            <person name="Mayer K."/>
            <person name="Melkozernov A."/>
            <person name="Murata T."/>
            <person name="Nelson D."/>
            <person name="Pils B."/>
            <person name="Prigge M."/>
            <person name="Reiss B."/>
            <person name="Renner T."/>
            <person name="Rombauts S."/>
            <person name="Rushton P."/>
            <person name="Sanderfoot A."/>
            <person name="Schween G."/>
            <person name="Shiu S.-H."/>
            <person name="Stueber K."/>
            <person name="Theodoulou F.L."/>
            <person name="Tu H."/>
            <person name="Van de Peer Y."/>
            <person name="Verrier P.J."/>
            <person name="Waters E."/>
            <person name="Wood A."/>
            <person name="Yang L."/>
            <person name="Cove D."/>
            <person name="Cuming A."/>
            <person name="Hasebe M."/>
            <person name="Lucas S."/>
            <person name="Mishler D.B."/>
            <person name="Reski R."/>
            <person name="Grigoriev I."/>
            <person name="Quatrano R.S."/>
            <person name="Boore J.L."/>
        </authorList>
    </citation>
    <scope>NUCLEOTIDE SEQUENCE [LARGE SCALE GENOMIC DNA]</scope>
    <source>
        <strain evidence="3 4">cv. Gransden 2004</strain>
    </source>
</reference>
<feature type="compositionally biased region" description="Basic and acidic residues" evidence="1">
    <location>
        <begin position="146"/>
        <end position="162"/>
    </location>
</feature>
<reference evidence="2 4" key="2">
    <citation type="journal article" date="2018" name="Plant J.">
        <title>The Physcomitrella patens chromosome-scale assembly reveals moss genome structure and evolution.</title>
        <authorList>
            <person name="Lang D."/>
            <person name="Ullrich K.K."/>
            <person name="Murat F."/>
            <person name="Fuchs J."/>
            <person name="Jenkins J."/>
            <person name="Haas F.B."/>
            <person name="Piednoel M."/>
            <person name="Gundlach H."/>
            <person name="Van Bel M."/>
            <person name="Meyberg R."/>
            <person name="Vives C."/>
            <person name="Morata J."/>
            <person name="Symeonidi A."/>
            <person name="Hiss M."/>
            <person name="Muchero W."/>
            <person name="Kamisugi Y."/>
            <person name="Saleh O."/>
            <person name="Blanc G."/>
            <person name="Decker E.L."/>
            <person name="van Gessel N."/>
            <person name="Grimwood J."/>
            <person name="Hayes R.D."/>
            <person name="Graham S.W."/>
            <person name="Gunter L.E."/>
            <person name="McDaniel S.F."/>
            <person name="Hoernstein S.N.W."/>
            <person name="Larsson A."/>
            <person name="Li F.W."/>
            <person name="Perroud P.F."/>
            <person name="Phillips J."/>
            <person name="Ranjan P."/>
            <person name="Rokshar D.S."/>
            <person name="Rothfels C.J."/>
            <person name="Schneider L."/>
            <person name="Shu S."/>
            <person name="Stevenson D.W."/>
            <person name="Thummler F."/>
            <person name="Tillich M."/>
            <person name="Villarreal Aguilar J.C."/>
            <person name="Widiez T."/>
            <person name="Wong G.K."/>
            <person name="Wymore A."/>
            <person name="Zhang Y."/>
            <person name="Zimmer A.D."/>
            <person name="Quatrano R.S."/>
            <person name="Mayer K.F.X."/>
            <person name="Goodstein D."/>
            <person name="Casacuberta J.M."/>
            <person name="Vandepoele K."/>
            <person name="Reski R."/>
            <person name="Cuming A.C."/>
            <person name="Tuskan G.A."/>
            <person name="Maumus F."/>
            <person name="Salse J."/>
            <person name="Schmutz J."/>
            <person name="Rensing S.A."/>
        </authorList>
    </citation>
    <scope>NUCLEOTIDE SEQUENCE [LARGE SCALE GENOMIC DNA]</scope>
    <source>
        <strain evidence="3 4">cv. Gransden 2004</strain>
    </source>
</reference>
<proteinExistence type="predicted"/>
<dbReference type="AlphaFoldDB" id="A0A2K1J1L1"/>
<dbReference type="Proteomes" id="UP000006727">
    <property type="component" value="Chromosome 18"/>
</dbReference>
<evidence type="ECO:0000256" key="1">
    <source>
        <dbReference type="SAM" id="MobiDB-lite"/>
    </source>
</evidence>
<dbReference type="EnsemblPlants" id="Pp3c18_19050V3.1">
    <property type="protein sequence ID" value="PAC:32981153.CDS.1"/>
    <property type="gene ID" value="Pp3c18_19050"/>
</dbReference>
<name>A0A2K1J1L1_PHYPA</name>
<sequence length="169" mass="19272">MEELEVGLPKLVVVYYTKNLLKEYEIIKQMILNDKKLKTYLELEARLFIEENTRKVRADTEHDDKALLKSRHNFRTIPPHYHGGRSNSTGRSNFGHNGGYNNYQGHHSYTMGGPNSHSGGSYSSLGGTHSSPGRPYGGSGSSYNTHRNERYNNERTMGDIKSKNRNPRR</sequence>
<dbReference type="EMBL" id="ABEU02000018">
    <property type="protein sequence ID" value="PNR35414.1"/>
    <property type="molecule type" value="Genomic_DNA"/>
</dbReference>
<evidence type="ECO:0000313" key="2">
    <source>
        <dbReference type="EMBL" id="PNR35414.1"/>
    </source>
</evidence>
<protein>
    <submittedName>
        <fullName evidence="2 3">Uncharacterized protein</fullName>
    </submittedName>
</protein>
<evidence type="ECO:0000313" key="4">
    <source>
        <dbReference type="Proteomes" id="UP000006727"/>
    </source>
</evidence>
<evidence type="ECO:0000313" key="3">
    <source>
        <dbReference type="EnsemblPlants" id="PAC:32981153.CDS.1"/>
    </source>
</evidence>
<dbReference type="PaxDb" id="3218-PP1S33_324V6.1"/>
<dbReference type="InParanoid" id="A0A2K1J1L1"/>
<gene>
    <name evidence="2" type="ORF">PHYPA_023314</name>
</gene>
<organism evidence="2">
    <name type="scientific">Physcomitrium patens</name>
    <name type="common">Spreading-leaved earth moss</name>
    <name type="synonym">Physcomitrella patens</name>
    <dbReference type="NCBI Taxonomy" id="3218"/>
    <lineage>
        <taxon>Eukaryota</taxon>
        <taxon>Viridiplantae</taxon>
        <taxon>Streptophyta</taxon>
        <taxon>Embryophyta</taxon>
        <taxon>Bryophyta</taxon>
        <taxon>Bryophytina</taxon>
        <taxon>Bryopsida</taxon>
        <taxon>Funariidae</taxon>
        <taxon>Funariales</taxon>
        <taxon>Funariaceae</taxon>
        <taxon>Physcomitrium</taxon>
    </lineage>
</organism>
<feature type="compositionally biased region" description="Low complexity" evidence="1">
    <location>
        <begin position="99"/>
        <end position="134"/>
    </location>
</feature>